<reference evidence="1" key="1">
    <citation type="submission" date="2023-01" db="EMBL/GenBank/DDBJ databases">
        <title>Sulfurovum sp. zt1-1 genome assembly.</title>
        <authorList>
            <person name="Wang J."/>
        </authorList>
    </citation>
    <scope>NUCLEOTIDE SEQUENCE</scope>
    <source>
        <strain evidence="1">Zt1-1</strain>
    </source>
</reference>
<keyword evidence="2" id="KW-1185">Reference proteome</keyword>
<name>A0ABT7QZV7_9BACT</name>
<dbReference type="InterPro" id="IPR023346">
    <property type="entry name" value="Lysozyme-like_dom_sf"/>
</dbReference>
<gene>
    <name evidence="1" type="ORF">PGH07_07720</name>
</gene>
<evidence type="ECO:0000313" key="1">
    <source>
        <dbReference type="EMBL" id="MDM5272064.1"/>
    </source>
</evidence>
<accession>A0ABT7QZV7</accession>
<dbReference type="Proteomes" id="UP001169069">
    <property type="component" value="Unassembled WGS sequence"/>
</dbReference>
<evidence type="ECO:0000313" key="2">
    <source>
        <dbReference type="Proteomes" id="UP001169069"/>
    </source>
</evidence>
<dbReference type="SUPFAM" id="SSF53955">
    <property type="entry name" value="Lysozyme-like"/>
    <property type="match status" value="1"/>
</dbReference>
<dbReference type="Gene3D" id="1.10.530.10">
    <property type="match status" value="1"/>
</dbReference>
<sequence>MQQLSIEQIRKVFGRDDLDIVFCEELSRLLDMYMVTFKIDTPMRRVRFLAQAVAETGVMSTGEVRVRENLNYSADALKRLSVYFRMHPEQAKRYGRTKEHKANQRMIANIWYADINRPAHLRLGNTKDGDGWLYRGAFLFQSTGKENILKDIRHIEKMTGIRLIDEHGNVYEGVLSNYMLSILGGMAHWHRTGMYKLESTNAITNKINAGLPDYKKRERLATAQRVKEVLVA</sequence>
<proteinExistence type="predicted"/>
<dbReference type="RefSeq" id="WP_289413807.1">
    <property type="nucleotide sequence ID" value="NZ_JAQIBD010000002.1"/>
</dbReference>
<organism evidence="1 2">
    <name type="scientific">Sulfurovum zhangzhouensis</name>
    <dbReference type="NCBI Taxonomy" id="3019067"/>
    <lineage>
        <taxon>Bacteria</taxon>
        <taxon>Pseudomonadati</taxon>
        <taxon>Campylobacterota</taxon>
        <taxon>Epsilonproteobacteria</taxon>
        <taxon>Campylobacterales</taxon>
        <taxon>Sulfurovaceae</taxon>
        <taxon>Sulfurovum</taxon>
    </lineage>
</organism>
<dbReference type="EMBL" id="JAQIBD010000002">
    <property type="protein sequence ID" value="MDM5272064.1"/>
    <property type="molecule type" value="Genomic_DNA"/>
</dbReference>
<protein>
    <submittedName>
        <fullName evidence="1">Uncharacterized protein</fullName>
    </submittedName>
</protein>
<comment type="caution">
    <text evidence="1">The sequence shown here is derived from an EMBL/GenBank/DDBJ whole genome shotgun (WGS) entry which is preliminary data.</text>
</comment>